<name>A0A1F5FTR2_9BACT</name>
<proteinExistence type="predicted"/>
<dbReference type="AlphaFoldDB" id="A0A1F5FTR2"/>
<gene>
    <name evidence="1" type="ORF">A2165_01525</name>
</gene>
<dbReference type="Proteomes" id="UP000179252">
    <property type="component" value="Unassembled WGS sequence"/>
</dbReference>
<evidence type="ECO:0000313" key="1">
    <source>
        <dbReference type="EMBL" id="OGD83008.1"/>
    </source>
</evidence>
<accession>A0A1F5FTR2</accession>
<reference evidence="1 2" key="1">
    <citation type="journal article" date="2016" name="Nat. Commun.">
        <title>Thousands of microbial genomes shed light on interconnected biogeochemical processes in an aquifer system.</title>
        <authorList>
            <person name="Anantharaman K."/>
            <person name="Brown C.T."/>
            <person name="Hug L.A."/>
            <person name="Sharon I."/>
            <person name="Castelle C.J."/>
            <person name="Probst A.J."/>
            <person name="Thomas B.C."/>
            <person name="Singh A."/>
            <person name="Wilkins M.J."/>
            <person name="Karaoz U."/>
            <person name="Brodie E.L."/>
            <person name="Williams K.H."/>
            <person name="Hubbard S.S."/>
            <person name="Banfield J.F."/>
        </authorList>
    </citation>
    <scope>NUCLEOTIDE SEQUENCE [LARGE SCALE GENOMIC DNA]</scope>
</reference>
<comment type="caution">
    <text evidence="1">The sequence shown here is derived from an EMBL/GenBank/DDBJ whole genome shotgun (WGS) entry which is preliminary data.</text>
</comment>
<sequence>MEKVDYNIEYAHIYSDEVFNQEHIESLNVLELILRILKNDNKIFNLNLLVDEYHPDTKSLDIDDFLSKLKYRGYYPDNLYLESELHKDVKLLLDNLTSEKALRDYERYLVKHGKSPCSYLVASWYLKRLGVLPIENIKSFSNGDNPFAGQRIINILDKKYKANEDKALELIKNSKFAEYLDNIIYYYY</sequence>
<evidence type="ECO:0000313" key="2">
    <source>
        <dbReference type="Proteomes" id="UP000179252"/>
    </source>
</evidence>
<organism evidence="1 2">
    <name type="scientific">Candidatus Curtissbacteria bacterium RBG_13_40_7</name>
    <dbReference type="NCBI Taxonomy" id="1797706"/>
    <lineage>
        <taxon>Bacteria</taxon>
        <taxon>Candidatus Curtissiibacteriota</taxon>
    </lineage>
</organism>
<dbReference type="EMBL" id="MFAU01000064">
    <property type="protein sequence ID" value="OGD83008.1"/>
    <property type="molecule type" value="Genomic_DNA"/>
</dbReference>
<protein>
    <submittedName>
        <fullName evidence="1">Uncharacterized protein</fullName>
    </submittedName>
</protein>